<evidence type="ECO:0000256" key="1">
    <source>
        <dbReference type="SAM" id="MobiDB-lite"/>
    </source>
</evidence>
<evidence type="ECO:0000313" key="3">
    <source>
        <dbReference type="Proteomes" id="UP000324222"/>
    </source>
</evidence>
<reference evidence="2 3" key="1">
    <citation type="submission" date="2019-05" db="EMBL/GenBank/DDBJ databases">
        <title>Another draft genome of Portunus trituberculatus and its Hox gene families provides insights of decapod evolution.</title>
        <authorList>
            <person name="Jeong J.-H."/>
            <person name="Song I."/>
            <person name="Kim S."/>
            <person name="Choi T."/>
            <person name="Kim D."/>
            <person name="Ryu S."/>
            <person name="Kim W."/>
        </authorList>
    </citation>
    <scope>NUCLEOTIDE SEQUENCE [LARGE SCALE GENOMIC DNA]</scope>
    <source>
        <tissue evidence="2">Muscle</tissue>
    </source>
</reference>
<feature type="compositionally biased region" description="Basic and acidic residues" evidence="1">
    <location>
        <begin position="58"/>
        <end position="70"/>
    </location>
</feature>
<protein>
    <submittedName>
        <fullName evidence="2">Uncharacterized protein</fullName>
    </submittedName>
</protein>
<feature type="region of interest" description="Disordered" evidence="1">
    <location>
        <begin position="53"/>
        <end position="83"/>
    </location>
</feature>
<organism evidence="2 3">
    <name type="scientific">Portunus trituberculatus</name>
    <name type="common">Swimming crab</name>
    <name type="synonym">Neptunus trituberculatus</name>
    <dbReference type="NCBI Taxonomy" id="210409"/>
    <lineage>
        <taxon>Eukaryota</taxon>
        <taxon>Metazoa</taxon>
        <taxon>Ecdysozoa</taxon>
        <taxon>Arthropoda</taxon>
        <taxon>Crustacea</taxon>
        <taxon>Multicrustacea</taxon>
        <taxon>Malacostraca</taxon>
        <taxon>Eumalacostraca</taxon>
        <taxon>Eucarida</taxon>
        <taxon>Decapoda</taxon>
        <taxon>Pleocyemata</taxon>
        <taxon>Brachyura</taxon>
        <taxon>Eubrachyura</taxon>
        <taxon>Portunoidea</taxon>
        <taxon>Portunidae</taxon>
        <taxon>Portuninae</taxon>
        <taxon>Portunus</taxon>
    </lineage>
</organism>
<name>A0A5B7K132_PORTR</name>
<proteinExistence type="predicted"/>
<evidence type="ECO:0000313" key="2">
    <source>
        <dbReference type="EMBL" id="MPD00596.1"/>
    </source>
</evidence>
<dbReference type="AlphaFoldDB" id="A0A5B7K132"/>
<dbReference type="EMBL" id="VSRR010123609">
    <property type="protein sequence ID" value="MPD00596.1"/>
    <property type="molecule type" value="Genomic_DNA"/>
</dbReference>
<gene>
    <name evidence="2" type="ORF">E2C01_096078</name>
</gene>
<comment type="caution">
    <text evidence="2">The sequence shown here is derived from an EMBL/GenBank/DDBJ whole genome shotgun (WGS) entry which is preliminary data.</text>
</comment>
<keyword evidence="3" id="KW-1185">Reference proteome</keyword>
<sequence>MKANRVHTEVWSVDRLGESCGFRWDAAPRHNEKISCSPSPATKSTLARHAALEGVGKVTDKQRQTDRQTDTELPLSLPPSFTH</sequence>
<dbReference type="Proteomes" id="UP000324222">
    <property type="component" value="Unassembled WGS sequence"/>
</dbReference>
<accession>A0A5B7K132</accession>